<feature type="compositionally biased region" description="Low complexity" evidence="2">
    <location>
        <begin position="502"/>
        <end position="522"/>
    </location>
</feature>
<keyword evidence="4" id="KW-1185">Reference proteome</keyword>
<evidence type="ECO:0000256" key="1">
    <source>
        <dbReference type="SAM" id="Coils"/>
    </source>
</evidence>
<dbReference type="Proteomes" id="UP001195914">
    <property type="component" value="Unassembled WGS sequence"/>
</dbReference>
<feature type="compositionally biased region" description="Basic and acidic residues" evidence="2">
    <location>
        <begin position="423"/>
        <end position="432"/>
    </location>
</feature>
<keyword evidence="1" id="KW-0175">Coiled coil</keyword>
<organism evidence="3 4">
    <name type="scientific">Babesia divergens</name>
    <dbReference type="NCBI Taxonomy" id="32595"/>
    <lineage>
        <taxon>Eukaryota</taxon>
        <taxon>Sar</taxon>
        <taxon>Alveolata</taxon>
        <taxon>Apicomplexa</taxon>
        <taxon>Aconoidasida</taxon>
        <taxon>Piroplasmida</taxon>
        <taxon>Babesiidae</taxon>
        <taxon>Babesia</taxon>
    </lineage>
</organism>
<gene>
    <name evidence="3" type="ORF">X943_002602</name>
</gene>
<dbReference type="AlphaFoldDB" id="A0AAD9G7C6"/>
<protein>
    <submittedName>
        <fullName evidence="3">Uncharacterized protein</fullName>
    </submittedName>
</protein>
<reference evidence="3" key="2">
    <citation type="submission" date="2021-05" db="EMBL/GenBank/DDBJ databases">
        <authorList>
            <person name="Pain A."/>
        </authorList>
    </citation>
    <scope>NUCLEOTIDE SEQUENCE</scope>
    <source>
        <strain evidence="3">1802A</strain>
    </source>
</reference>
<evidence type="ECO:0000256" key="2">
    <source>
        <dbReference type="SAM" id="MobiDB-lite"/>
    </source>
</evidence>
<accession>A0AAD9G7C6</accession>
<dbReference type="EMBL" id="JAHBMH010000073">
    <property type="protein sequence ID" value="KAK1933193.1"/>
    <property type="molecule type" value="Genomic_DNA"/>
</dbReference>
<evidence type="ECO:0000313" key="3">
    <source>
        <dbReference type="EMBL" id="KAK1933193.1"/>
    </source>
</evidence>
<feature type="region of interest" description="Disordered" evidence="2">
    <location>
        <begin position="396"/>
        <end position="572"/>
    </location>
</feature>
<sequence length="637" mass="70074">MAHFNTDGSSRDPWQHLTSKATRMRLPNRAVLTKEGPFGRHRPEPEVVEHMLDDLESRMRNYFLLYSRERDTRKQCEDQCYRLEQELLEERRKLDQAQAKIEHMDSKIKALIGQPIKIKQTLDKIELLYDQLDTLIQAFVGVGSCATLQCQNRTAFIRVFLEYLYPCRDLDVRLNTLYTAMYASLSYGGNAPPPNEILASKEAERLKESPQAKLLSGLYIVVHQLMLRKVITNPEPTSYSCIFRYDHEPSNIAESIPSRALHVVARPLDNASGIIEFNGCIQVDQLPPRIPNVIPKLILEVRTDIEAIGTATVSIIDDRTLKSREPWAVCDAKGNQCGDVIVSIRPNPEDAKLPAVGFARRHDEILLSTSKPADTEQTSQFTPTVPDKVVQQKEVKPAVQAVTKPPSFSKPMTSSVSEVPKVTQDKPFEPKQKAVFRKPLFLKSKAAPKPTPLGGGIKKEEAPQEANPVPDKPDEPAPVPSPVVSKSPPAEQPDTAAEVPKTKSAPAIPKIAPKAPEDVVPAKTPPPKVVTKVPIPLKSTPPSIAPKIAVKPPTPPLPEAKAPAVTPKEASPVEVEAPMIAPKVALKKPAMVILPKTVLPKVPPAETAPKAATGQPLIPIIVKPKILLKKPLTPKKA</sequence>
<name>A0AAD9G7C6_BABDI</name>
<comment type="caution">
    <text evidence="3">The sequence shown here is derived from an EMBL/GenBank/DDBJ whole genome shotgun (WGS) entry which is preliminary data.</text>
</comment>
<evidence type="ECO:0000313" key="4">
    <source>
        <dbReference type="Proteomes" id="UP001195914"/>
    </source>
</evidence>
<proteinExistence type="predicted"/>
<feature type="coiled-coil region" evidence="1">
    <location>
        <begin position="73"/>
        <end position="114"/>
    </location>
</feature>
<reference evidence="3" key="1">
    <citation type="journal article" date="2014" name="Nucleic Acids Res.">
        <title>The evolutionary dynamics of variant antigen genes in Babesia reveal a history of genomic innovation underlying host-parasite interaction.</title>
        <authorList>
            <person name="Jackson A.P."/>
            <person name="Otto T.D."/>
            <person name="Darby A."/>
            <person name="Ramaprasad A."/>
            <person name="Xia D."/>
            <person name="Echaide I.E."/>
            <person name="Farber M."/>
            <person name="Gahlot S."/>
            <person name="Gamble J."/>
            <person name="Gupta D."/>
            <person name="Gupta Y."/>
            <person name="Jackson L."/>
            <person name="Malandrin L."/>
            <person name="Malas T.B."/>
            <person name="Moussa E."/>
            <person name="Nair M."/>
            <person name="Reid A.J."/>
            <person name="Sanders M."/>
            <person name="Sharma J."/>
            <person name="Tracey A."/>
            <person name="Quail M.A."/>
            <person name="Weir W."/>
            <person name="Wastling J.M."/>
            <person name="Hall N."/>
            <person name="Willadsen P."/>
            <person name="Lingelbach K."/>
            <person name="Shiels B."/>
            <person name="Tait A."/>
            <person name="Berriman M."/>
            <person name="Allred D.R."/>
            <person name="Pain A."/>
        </authorList>
    </citation>
    <scope>NUCLEOTIDE SEQUENCE</scope>
    <source>
        <strain evidence="3">1802A</strain>
    </source>
</reference>